<dbReference type="PANTHER" id="PTHR12393">
    <property type="entry name" value="SPHINGOMYELIN PHOSPHODIESTERASE RELATED"/>
    <property type="match status" value="1"/>
</dbReference>
<dbReference type="GO" id="GO:0005783">
    <property type="term" value="C:endoplasmic reticulum"/>
    <property type="evidence" value="ECO:0007669"/>
    <property type="project" value="TreeGrafter"/>
</dbReference>
<evidence type="ECO:0000313" key="2">
    <source>
        <dbReference type="Proteomes" id="UP000075714"/>
    </source>
</evidence>
<evidence type="ECO:0000313" key="1">
    <source>
        <dbReference type="EMBL" id="KXZ48363.1"/>
    </source>
</evidence>
<dbReference type="STRING" id="33097.A0A150GF08"/>
<dbReference type="OrthoDB" id="546672at2759"/>
<dbReference type="PANTHER" id="PTHR12393:SF6">
    <property type="entry name" value="SPHINGOMYELIN PHOSPHODIESTERASE 2"/>
    <property type="match status" value="1"/>
</dbReference>
<protein>
    <recommendedName>
        <fullName evidence="3">F-box domain-containing protein</fullName>
    </recommendedName>
</protein>
<dbReference type="GO" id="GO:0071944">
    <property type="term" value="C:cell periphery"/>
    <property type="evidence" value="ECO:0007669"/>
    <property type="project" value="TreeGrafter"/>
</dbReference>
<reference evidence="2" key="1">
    <citation type="journal article" date="2016" name="Nat. Commun.">
        <title>The Gonium pectorale genome demonstrates co-option of cell cycle regulation during the evolution of multicellularity.</title>
        <authorList>
            <person name="Hanschen E.R."/>
            <person name="Marriage T.N."/>
            <person name="Ferris P.J."/>
            <person name="Hamaji T."/>
            <person name="Toyoda A."/>
            <person name="Fujiyama A."/>
            <person name="Neme R."/>
            <person name="Noguchi H."/>
            <person name="Minakuchi Y."/>
            <person name="Suzuki M."/>
            <person name="Kawai-Toyooka H."/>
            <person name="Smith D.R."/>
            <person name="Sparks H."/>
            <person name="Anderson J."/>
            <person name="Bakaric R."/>
            <person name="Luria V."/>
            <person name="Karger A."/>
            <person name="Kirschner M.W."/>
            <person name="Durand P.M."/>
            <person name="Michod R.E."/>
            <person name="Nozaki H."/>
            <person name="Olson B.J."/>
        </authorList>
    </citation>
    <scope>NUCLEOTIDE SEQUENCE [LARGE SCALE GENOMIC DNA]</scope>
    <source>
        <strain evidence="2">NIES-2863</strain>
    </source>
</reference>
<dbReference type="Proteomes" id="UP000075714">
    <property type="component" value="Unassembled WGS sequence"/>
</dbReference>
<dbReference type="GO" id="GO:0016020">
    <property type="term" value="C:membrane"/>
    <property type="evidence" value="ECO:0007669"/>
    <property type="project" value="TreeGrafter"/>
</dbReference>
<sequence>MPDSTRRRSGASSAARVWPQLPTELAEHIISFLEPNEVPGFRLVNQAAAAQFRGPPYTTIRLSQPVPPQLFAAHWLAPGSTRGFTLKRRWQLLSLTATSGVVANLEVALRAAGCTLTPEVFLAAAAAGRLDMCRWLLQRGCPTTKDGASGSQLLDANALGGQQHVCEWLMGLNLTWMWDGGFCEAARGGHVDLMEWLLQRRPQLDVSHSFEEEAMWCVAGAANSCDLPTLQRLWRRWGEPSSTTSKSMIGVAAVSTTRDWAAKIEWLEAQGCPRGCDWAATTAARSVDAVARLAWLRERGYSLNPRAVWMAACVRDAAALRYLLVEAAVPPDPQWIGGMVKFGEDGNLEALQALHAAGWPLDPGLLGCEAAQHGQLRVLSWLLEVLGEEALGMGAQLFACAAESGSVELLAWLRRHGCEWGPEAFTAAVESGCEEAVEWLLTKGCTVEAGGAPYLAACRNGDLATVRLLRRLGVPWDAVGAPAV</sequence>
<dbReference type="EMBL" id="LSYV01000029">
    <property type="protein sequence ID" value="KXZ48363.1"/>
    <property type="molecule type" value="Genomic_DNA"/>
</dbReference>
<gene>
    <name evidence="1" type="ORF">GPECTOR_28g770</name>
</gene>
<evidence type="ECO:0008006" key="3">
    <source>
        <dbReference type="Google" id="ProtNLM"/>
    </source>
</evidence>
<dbReference type="Gene3D" id="1.25.40.20">
    <property type="entry name" value="Ankyrin repeat-containing domain"/>
    <property type="match status" value="1"/>
</dbReference>
<keyword evidence="2" id="KW-1185">Reference proteome</keyword>
<dbReference type="GO" id="GO:0004620">
    <property type="term" value="F:phospholipase activity"/>
    <property type="evidence" value="ECO:0007669"/>
    <property type="project" value="TreeGrafter"/>
</dbReference>
<dbReference type="SUPFAM" id="SSF48403">
    <property type="entry name" value="Ankyrin repeat"/>
    <property type="match status" value="1"/>
</dbReference>
<dbReference type="GO" id="GO:0030149">
    <property type="term" value="P:sphingolipid catabolic process"/>
    <property type="evidence" value="ECO:0007669"/>
    <property type="project" value="TreeGrafter"/>
</dbReference>
<dbReference type="AlphaFoldDB" id="A0A150GF08"/>
<organism evidence="1 2">
    <name type="scientific">Gonium pectorale</name>
    <name type="common">Green alga</name>
    <dbReference type="NCBI Taxonomy" id="33097"/>
    <lineage>
        <taxon>Eukaryota</taxon>
        <taxon>Viridiplantae</taxon>
        <taxon>Chlorophyta</taxon>
        <taxon>core chlorophytes</taxon>
        <taxon>Chlorophyceae</taxon>
        <taxon>CS clade</taxon>
        <taxon>Chlamydomonadales</taxon>
        <taxon>Volvocaceae</taxon>
        <taxon>Gonium</taxon>
    </lineage>
</organism>
<comment type="caution">
    <text evidence="1">The sequence shown here is derived from an EMBL/GenBank/DDBJ whole genome shotgun (WGS) entry which is preliminary data.</text>
</comment>
<accession>A0A150GF08</accession>
<name>A0A150GF08_GONPE</name>
<proteinExistence type="predicted"/>
<dbReference type="InterPro" id="IPR036770">
    <property type="entry name" value="Ankyrin_rpt-contain_sf"/>
</dbReference>
<dbReference type="GO" id="GO:0046513">
    <property type="term" value="P:ceramide biosynthetic process"/>
    <property type="evidence" value="ECO:0007669"/>
    <property type="project" value="TreeGrafter"/>
</dbReference>